<evidence type="ECO:0000256" key="2">
    <source>
        <dbReference type="PROSITE-ProRule" id="PRU00192"/>
    </source>
</evidence>
<dbReference type="GeneTree" id="ENSGT00940000160627"/>
<dbReference type="STRING" id="10116.ENSRNOP00000051256"/>
<dbReference type="eggNOG" id="KOG4348">
    <property type="taxonomic scope" value="Eukaryota"/>
</dbReference>
<reference evidence="5" key="2">
    <citation type="submission" date="2024-01" db="EMBL/GenBank/DDBJ databases">
        <title>GRCr8: a new rat reference genome assembly contstructed from accurate long reads and long range scaffolding.</title>
        <authorList>
            <person name="Doris P.A."/>
            <person name="Kalbfleisch T."/>
            <person name="Li K."/>
            <person name="Howe K."/>
            <person name="Wood J."/>
        </authorList>
    </citation>
    <scope>NUCLEOTIDE SEQUENCE [LARGE SCALE GENOMIC DNA]</scope>
    <source>
        <strain evidence="5">Brown Norway</strain>
    </source>
</reference>
<dbReference type="CDD" id="cd12142">
    <property type="entry name" value="SH3_D21-like"/>
    <property type="match status" value="1"/>
</dbReference>
<feature type="compositionally biased region" description="Polar residues" evidence="3">
    <location>
        <begin position="647"/>
        <end position="657"/>
    </location>
</feature>
<dbReference type="CTD" id="79729"/>
<dbReference type="iPTMnet" id="F6PUS4"/>
<evidence type="ECO:0000256" key="1">
    <source>
        <dbReference type="ARBA" id="ARBA00022443"/>
    </source>
</evidence>
<dbReference type="Bgee" id="ENSRNOG00000024566">
    <property type="expression patterns" value="Expressed in testis and 19 other cell types or tissues"/>
</dbReference>
<dbReference type="InterPro" id="IPR036028">
    <property type="entry name" value="SH3-like_dom_sf"/>
</dbReference>
<dbReference type="Pfam" id="PF14604">
    <property type="entry name" value="SH3_9"/>
    <property type="match status" value="1"/>
</dbReference>
<proteinExistence type="evidence at protein level"/>
<dbReference type="Gene3D" id="2.30.30.40">
    <property type="entry name" value="SH3 Domains"/>
    <property type="match status" value="2"/>
</dbReference>
<reference evidence="8" key="1">
    <citation type="journal article" date="2012" name="Nat. Commun.">
        <title>Quantitative maps of protein phosphorylation sites across 14 different rat organs and tissues.</title>
        <authorList>
            <person name="Lundby A."/>
            <person name="Secher A."/>
            <person name="Lage K."/>
            <person name="Nordsborg N.B."/>
            <person name="Dmytriyev A."/>
            <person name="Lundby C."/>
            <person name="Olsen J.V."/>
        </authorList>
    </citation>
    <scope>IDENTIFICATION BY MASS SPECTROMETRY [LARGE SCALE ANALYSIS]</scope>
</reference>
<feature type="compositionally biased region" description="Polar residues" evidence="3">
    <location>
        <begin position="1"/>
        <end position="12"/>
    </location>
</feature>
<name>F6PUS4_RAT</name>
<feature type="compositionally biased region" description="Polar residues" evidence="3">
    <location>
        <begin position="537"/>
        <end position="562"/>
    </location>
</feature>
<dbReference type="InterPro" id="IPR001452">
    <property type="entry name" value="SH3_domain"/>
</dbReference>
<feature type="region of interest" description="Disordered" evidence="3">
    <location>
        <begin position="1"/>
        <end position="31"/>
    </location>
</feature>
<feature type="domain" description="SH3" evidence="4">
    <location>
        <begin position="68"/>
        <end position="128"/>
    </location>
</feature>
<dbReference type="AlphaFoldDB" id="F6PUS4"/>
<dbReference type="Pfam" id="PF07653">
    <property type="entry name" value="SH3_2"/>
    <property type="match status" value="1"/>
</dbReference>
<evidence type="ECO:0007829" key="8">
    <source>
        <dbReference type="PubMed" id="22673903"/>
    </source>
</evidence>
<keyword evidence="1 2" id="KW-0728">SH3 domain</keyword>
<reference evidence="5" key="4">
    <citation type="submission" date="2025-09" db="UniProtKB">
        <authorList>
            <consortium name="Ensembl"/>
        </authorList>
    </citation>
    <scope>IDENTIFICATION</scope>
    <source>
        <strain evidence="5">Brown Norway</strain>
    </source>
</reference>
<protein>
    <submittedName>
        <fullName evidence="5">SH3 domain containing 21</fullName>
    </submittedName>
</protein>
<evidence type="ECO:0000256" key="3">
    <source>
        <dbReference type="SAM" id="MobiDB-lite"/>
    </source>
</evidence>
<evidence type="ECO:0000313" key="6">
    <source>
        <dbReference type="Proteomes" id="UP000002494"/>
    </source>
</evidence>
<dbReference type="SUPFAM" id="SSF50044">
    <property type="entry name" value="SH3-domain"/>
    <property type="match status" value="2"/>
</dbReference>
<dbReference type="SMR" id="F6PUS4"/>
<feature type="compositionally biased region" description="Polar residues" evidence="3">
    <location>
        <begin position="706"/>
        <end position="730"/>
    </location>
</feature>
<dbReference type="Ensembl" id="ENSRNOT00000045841.7">
    <property type="protein sequence ID" value="ENSRNOP00000051256.5"/>
    <property type="gene ID" value="ENSRNOG00000024566.8"/>
</dbReference>
<feature type="region of interest" description="Disordered" evidence="3">
    <location>
        <begin position="129"/>
        <end position="148"/>
    </location>
</feature>
<feature type="region of interest" description="Disordered" evidence="3">
    <location>
        <begin position="328"/>
        <end position="488"/>
    </location>
</feature>
<dbReference type="PhosphoSitePlus" id="F6PUS4"/>
<dbReference type="KEGG" id="rno:362598"/>
<dbReference type="PROSITE" id="PS50002">
    <property type="entry name" value="SH3"/>
    <property type="match status" value="2"/>
</dbReference>
<feature type="compositionally biased region" description="Low complexity" evidence="3">
    <location>
        <begin position="345"/>
        <end position="361"/>
    </location>
</feature>
<feature type="region of interest" description="Disordered" evidence="3">
    <location>
        <begin position="199"/>
        <end position="218"/>
    </location>
</feature>
<dbReference type="PRINTS" id="PR00452">
    <property type="entry name" value="SH3DOMAIN"/>
</dbReference>
<sequence length="730" mass="79375">MTRVSASSTSSLLPGGLARPPRTNTKSDGQAVQGAPEIMGMCVWGSGWVLLYPTFRRAAFPPAFLSTLPPAEVLVLARYRAQTEDELSLAPGDVIQQVCAVPARGWLLGELRGRRGLFPKRLVQVRPGVGKAAQGSRSGLSLGPCTESHPHVIFPGDSRGPEGRHRVQTALSAPSRSPHRLSEPPKMVQSEFQLQSRAGRRAEASNWGDFGSDKGGLGNTDMPSIIPTSQRPPKLSNLTYDSPPDYLRTVSCPETCRVLFDYQPEAPDELALQKGDLVKVLRKTTEDKGWWEGECQGRRGVFPDNFVIPPPPIRKLIPRKIISRESAPIKETKKLMPKSSLPTVKKLAAAAPAPSKAKPPSTLNVDSQKRPSRNSGFNGGCLNAGSRQPGRKGSRTLQHSASSQEDEQKSPGKGPSRSKTPTSEKSRLPEKALDPEPIPAPDKVSTPKDLVPEKAPDSDKIPTTENTTLVKAVTPESALSGDEPAKDEALDLKTAPHVDSAPALVKILTPEHMIFKEEPSKDNIQYQHSPQEETTQRSESFISPNDIQVQGEYSPQPNSSDPSCCGVKQVSGSPAQSKAEDVSAMEEANFLRKPLAKDEITPNSALPKKLPSEGAGPQKQVLPQESVPTPQVPHTVKKIPDPEAPTLQPSVPLTSPKSKNDSVDELELLKAEVNSLKNRLALLELKLEQKMGEVWKELKTEKLQSPEVQMTQRNQKSFKHAQTQTETQTE</sequence>
<evidence type="ECO:0000313" key="7">
    <source>
        <dbReference type="RGD" id="1305090"/>
    </source>
</evidence>
<accession>F6PUS4</accession>
<dbReference type="HOGENOM" id="CLU_029596_1_0_1"/>
<dbReference type="InParanoid" id="F6PUS4"/>
<dbReference type="PANTHER" id="PTHR14167">
    <property type="entry name" value="SH3 DOMAIN-CONTAINING"/>
    <property type="match status" value="1"/>
</dbReference>
<feature type="region of interest" description="Disordered" evidence="3">
    <location>
        <begin position="514"/>
        <end position="661"/>
    </location>
</feature>
<evidence type="ECO:0000259" key="4">
    <source>
        <dbReference type="PROSITE" id="PS50002"/>
    </source>
</evidence>
<dbReference type="AGR" id="RGD:1305090"/>
<organism evidence="5 6">
    <name type="scientific">Rattus norvegicus</name>
    <name type="common">Rat</name>
    <dbReference type="NCBI Taxonomy" id="10116"/>
    <lineage>
        <taxon>Eukaryota</taxon>
        <taxon>Metazoa</taxon>
        <taxon>Chordata</taxon>
        <taxon>Craniata</taxon>
        <taxon>Vertebrata</taxon>
        <taxon>Euteleostomi</taxon>
        <taxon>Mammalia</taxon>
        <taxon>Eutheria</taxon>
        <taxon>Euarchontoglires</taxon>
        <taxon>Glires</taxon>
        <taxon>Rodentia</taxon>
        <taxon>Myomorpha</taxon>
        <taxon>Muroidea</taxon>
        <taxon>Muridae</taxon>
        <taxon>Murinae</taxon>
        <taxon>Rattus</taxon>
    </lineage>
</organism>
<evidence type="ECO:0000313" key="5">
    <source>
        <dbReference type="Ensembl" id="ENSRNOP00000051256.5"/>
    </source>
</evidence>
<reference evidence="5" key="3">
    <citation type="submission" date="2025-08" db="UniProtKB">
        <authorList>
            <consortium name="Ensembl"/>
        </authorList>
    </citation>
    <scope>IDENTIFICATION</scope>
    <source>
        <strain evidence="5">Brown Norway</strain>
    </source>
</reference>
<dbReference type="SMART" id="SM00326">
    <property type="entry name" value="SH3"/>
    <property type="match status" value="2"/>
</dbReference>
<feature type="compositionally biased region" description="Basic and acidic residues" evidence="3">
    <location>
        <begin position="450"/>
        <end position="462"/>
    </location>
</feature>
<dbReference type="InterPro" id="IPR050384">
    <property type="entry name" value="Endophilin_SH3RF"/>
</dbReference>
<feature type="domain" description="SH3" evidence="4">
    <location>
        <begin position="251"/>
        <end position="312"/>
    </location>
</feature>
<dbReference type="PANTHER" id="PTHR14167:SF28">
    <property type="entry name" value="SH3 DOMAIN-CONTAINING PROTEIN 21"/>
    <property type="match status" value="1"/>
</dbReference>
<dbReference type="InterPro" id="IPR035468">
    <property type="entry name" value="SH3D21_SH3"/>
</dbReference>
<feature type="compositionally biased region" description="Basic and acidic residues" evidence="3">
    <location>
        <begin position="422"/>
        <end position="434"/>
    </location>
</feature>
<feature type="region of interest" description="Disordered" evidence="3">
    <location>
        <begin position="705"/>
        <end position="730"/>
    </location>
</feature>
<dbReference type="RGD" id="1305090">
    <property type="gene designation" value="Sh3d21"/>
</dbReference>
<dbReference type="PaxDb" id="10116-ENSRNOP00000051256"/>
<gene>
    <name evidence="5 7" type="primary">Sh3d21</name>
</gene>
<dbReference type="Proteomes" id="UP000002494">
    <property type="component" value="Chromosome 5"/>
</dbReference>
<keyword evidence="6" id="KW-1185">Reference proteome</keyword>